<dbReference type="Proteomes" id="UP000681720">
    <property type="component" value="Unassembled WGS sequence"/>
</dbReference>
<evidence type="ECO:0000313" key="2">
    <source>
        <dbReference type="Proteomes" id="UP000681720"/>
    </source>
</evidence>
<gene>
    <name evidence="1" type="ORF">GIL414_LOCUS24294</name>
</gene>
<organism evidence="1 2">
    <name type="scientific">Rotaria magnacalcarata</name>
    <dbReference type="NCBI Taxonomy" id="392030"/>
    <lineage>
        <taxon>Eukaryota</taxon>
        <taxon>Metazoa</taxon>
        <taxon>Spiralia</taxon>
        <taxon>Gnathifera</taxon>
        <taxon>Rotifera</taxon>
        <taxon>Eurotatoria</taxon>
        <taxon>Bdelloidea</taxon>
        <taxon>Philodinida</taxon>
        <taxon>Philodinidae</taxon>
        <taxon>Rotaria</taxon>
    </lineage>
</organism>
<evidence type="ECO:0000313" key="1">
    <source>
        <dbReference type="EMBL" id="CAF4265016.1"/>
    </source>
</evidence>
<dbReference type="SUPFAM" id="SSF48371">
    <property type="entry name" value="ARM repeat"/>
    <property type="match status" value="1"/>
</dbReference>
<dbReference type="InterPro" id="IPR016024">
    <property type="entry name" value="ARM-type_fold"/>
</dbReference>
<sequence>KTGTVCAWISIASHIPSLLSDQAEQIDYLNKVFKYLSPLLIHSNFHIRTFACSTMIKLLEYIERHNLQNETSYDAYQFFKRNDEKSEYYLIF</sequence>
<comment type="caution">
    <text evidence="1">The sequence shown here is derived from an EMBL/GenBank/DDBJ whole genome shotgun (WGS) entry which is preliminary data.</text>
</comment>
<dbReference type="EMBL" id="CAJOBJ010029563">
    <property type="protein sequence ID" value="CAF4265016.1"/>
    <property type="molecule type" value="Genomic_DNA"/>
</dbReference>
<reference evidence="1" key="1">
    <citation type="submission" date="2021-02" db="EMBL/GenBank/DDBJ databases">
        <authorList>
            <person name="Nowell W R."/>
        </authorList>
    </citation>
    <scope>NUCLEOTIDE SEQUENCE</scope>
</reference>
<protein>
    <submittedName>
        <fullName evidence="1">Uncharacterized protein</fullName>
    </submittedName>
</protein>
<accession>A0A8S2T5W4</accession>
<name>A0A8S2T5W4_9BILA</name>
<feature type="non-terminal residue" evidence="1">
    <location>
        <position position="92"/>
    </location>
</feature>
<dbReference type="AlphaFoldDB" id="A0A8S2T5W4"/>
<proteinExistence type="predicted"/>
<feature type="non-terminal residue" evidence="1">
    <location>
        <position position="1"/>
    </location>
</feature>